<gene>
    <name evidence="2" type="ORF">J2S57_005495</name>
</gene>
<sequence length="437" mass="44804">MKDALDEVALAADRPMPHDVRRRLHGRVSARPAPARPAPARPTPARTHLVTVLSATAVAGVAVLAMLGGQQWRSAGGSVAAAAGGPGDPDLAAQGGWTQEDTRRGNHFWSAAERYDAVANWAPAEAVERCSAGPGWEPLLTTSARGVTAVAFADGDERIFCELTTDTVTLSRPVPAERSAGDATIDLVSPLGTVAGVVSTDVSQVLLSAGSTPDQSDAAVISNGVFLRPNSVPAGSTSFAVKVDGTLETQSPSSGILSHTGTHPEEGTNDLAACTGGTDLPVADPGRWERGATGDIDGEQLQLWSYGGMLAICRTDAAGTGSVQVVSKDDPTTTTEPELAATRDLGATREIFYDFRPDSGGESSDTVALAGAGLPAGAALVEVTRPRTGLLSARVVGDTFVLTGIRLNETGTGTDPSTLTVRDADGAVLVRIDLADL</sequence>
<evidence type="ECO:0000313" key="2">
    <source>
        <dbReference type="EMBL" id="MDP9829746.1"/>
    </source>
</evidence>
<evidence type="ECO:0000313" key="3">
    <source>
        <dbReference type="Proteomes" id="UP001235712"/>
    </source>
</evidence>
<dbReference type="RefSeq" id="WP_307248216.1">
    <property type="nucleotide sequence ID" value="NZ_JAUSQZ010000001.1"/>
</dbReference>
<keyword evidence="3" id="KW-1185">Reference proteome</keyword>
<evidence type="ECO:0000256" key="1">
    <source>
        <dbReference type="SAM" id="MobiDB-lite"/>
    </source>
</evidence>
<protein>
    <submittedName>
        <fullName evidence="2">Uncharacterized protein</fullName>
    </submittedName>
</protein>
<reference evidence="2 3" key="1">
    <citation type="submission" date="2023-07" db="EMBL/GenBank/DDBJ databases">
        <title>Sequencing the genomes of 1000 actinobacteria strains.</title>
        <authorList>
            <person name="Klenk H.-P."/>
        </authorList>
    </citation>
    <scope>NUCLEOTIDE SEQUENCE [LARGE SCALE GENOMIC DNA]</scope>
    <source>
        <strain evidence="2 3">DSM 44388</strain>
    </source>
</reference>
<organism evidence="2 3">
    <name type="scientific">Kineosporia succinea</name>
    <dbReference type="NCBI Taxonomy" id="84632"/>
    <lineage>
        <taxon>Bacteria</taxon>
        <taxon>Bacillati</taxon>
        <taxon>Actinomycetota</taxon>
        <taxon>Actinomycetes</taxon>
        <taxon>Kineosporiales</taxon>
        <taxon>Kineosporiaceae</taxon>
        <taxon>Kineosporia</taxon>
    </lineage>
</organism>
<proteinExistence type="predicted"/>
<dbReference type="Proteomes" id="UP001235712">
    <property type="component" value="Unassembled WGS sequence"/>
</dbReference>
<feature type="region of interest" description="Disordered" evidence="1">
    <location>
        <begin position="79"/>
        <end position="101"/>
    </location>
</feature>
<accession>A0ABT9PAM5</accession>
<comment type="caution">
    <text evidence="2">The sequence shown here is derived from an EMBL/GenBank/DDBJ whole genome shotgun (WGS) entry which is preliminary data.</text>
</comment>
<feature type="compositionally biased region" description="Low complexity" evidence="1">
    <location>
        <begin position="79"/>
        <end position="96"/>
    </location>
</feature>
<name>A0ABT9PAM5_9ACTN</name>
<dbReference type="EMBL" id="JAUSQZ010000001">
    <property type="protein sequence ID" value="MDP9829746.1"/>
    <property type="molecule type" value="Genomic_DNA"/>
</dbReference>